<dbReference type="Proteomes" id="UP001201812">
    <property type="component" value="Unassembled WGS sequence"/>
</dbReference>
<sequence>MMNNTPPNMHTKDMPSVSTAGMGQKSPPHSSNSNQTGVATPNQKTTTARIQATATPATMLVSGQQVGIALPGQQHSVAPQLALAPGSSTQALLPALAGPTTTELLSAFECPVCLEHMLPPYLQCPSGHLVCGNCRPKVTCCPTCRGAVPSIRNLGMEKIANTMLFPCKFSHSGCTQHFLHNDKVEHEETCEYRPYSCPCPGSTCKWLGNLSDVMGHLMKMHKSITTLQGEDIVFLATDINLPGAVDWVMMQACFGSYFMLVLEKQDKQEQSGQSYQMFYAVVQLIGTKKEAENFMYRLELSNHRRRLCWEATPRSIHEGIAAAISQSDCLSFDTNHAQLFAESGNLGINVTIQNLNQ</sequence>
<evidence type="ECO:0000256" key="11">
    <source>
        <dbReference type="SAM" id="MobiDB-lite"/>
    </source>
</evidence>
<gene>
    <name evidence="14" type="ORF">DdX_02661</name>
</gene>
<dbReference type="CDD" id="cd03829">
    <property type="entry name" value="Sina"/>
    <property type="match status" value="1"/>
</dbReference>
<dbReference type="InterPro" id="IPR004162">
    <property type="entry name" value="SINA-like_animal"/>
</dbReference>
<keyword evidence="5 10" id="KW-0479">Metal-binding</keyword>
<proteinExistence type="inferred from homology"/>
<dbReference type="Pfam" id="PF21362">
    <property type="entry name" value="Sina_RING"/>
    <property type="match status" value="1"/>
</dbReference>
<dbReference type="InterPro" id="IPR013010">
    <property type="entry name" value="Znf_SIAH"/>
</dbReference>
<dbReference type="InterPro" id="IPR001841">
    <property type="entry name" value="Znf_RING"/>
</dbReference>
<evidence type="ECO:0000259" key="13">
    <source>
        <dbReference type="PROSITE" id="PS51081"/>
    </source>
</evidence>
<comment type="function">
    <text evidence="10">E3 ubiquitin-protein ligase that mediates ubiquitination and subsequent proteasomal degradation of target proteins. E3 ubiquitin ligases accept ubiquitin from an E2 ubiquitin-conjugating enzyme in the form of a thioester and then directly transfers the ubiquitin to targeted substrates.</text>
</comment>
<dbReference type="PROSITE" id="PS51081">
    <property type="entry name" value="ZF_SIAH"/>
    <property type="match status" value="1"/>
</dbReference>
<evidence type="ECO:0000256" key="4">
    <source>
        <dbReference type="ARBA" id="ARBA00022679"/>
    </source>
</evidence>
<dbReference type="Gene3D" id="3.30.40.10">
    <property type="entry name" value="Zinc/RING finger domain, C3HC4 (zinc finger)"/>
    <property type="match status" value="2"/>
</dbReference>
<dbReference type="InterPro" id="IPR008974">
    <property type="entry name" value="TRAF-like"/>
</dbReference>
<keyword evidence="8 10" id="KW-0862">Zinc</keyword>
<dbReference type="PROSITE" id="PS50089">
    <property type="entry name" value="ZF_RING_2"/>
    <property type="match status" value="1"/>
</dbReference>
<evidence type="ECO:0000256" key="10">
    <source>
        <dbReference type="RuleBase" id="RU201113"/>
    </source>
</evidence>
<evidence type="ECO:0000256" key="6">
    <source>
        <dbReference type="ARBA" id="ARBA00022771"/>
    </source>
</evidence>
<dbReference type="GO" id="GO:0008270">
    <property type="term" value="F:zinc ion binding"/>
    <property type="evidence" value="ECO:0007669"/>
    <property type="project" value="UniProtKB-KW"/>
</dbReference>
<dbReference type="Pfam" id="PF03145">
    <property type="entry name" value="Sina_TRAF"/>
    <property type="match status" value="1"/>
</dbReference>
<dbReference type="Pfam" id="PF21361">
    <property type="entry name" value="Sina_ZnF"/>
    <property type="match status" value="1"/>
</dbReference>
<accession>A0AAD4NEM5</accession>
<dbReference type="GO" id="GO:0043161">
    <property type="term" value="P:proteasome-mediated ubiquitin-dependent protein catabolic process"/>
    <property type="evidence" value="ECO:0007669"/>
    <property type="project" value="TreeGrafter"/>
</dbReference>
<dbReference type="FunFam" id="3.30.40.10:FF:000041">
    <property type="entry name" value="E3 ubiquitin-protein ligase SINAT3"/>
    <property type="match status" value="1"/>
</dbReference>
<dbReference type="SUPFAM" id="SSF57850">
    <property type="entry name" value="RING/U-box"/>
    <property type="match status" value="1"/>
</dbReference>
<comment type="caution">
    <text evidence="14">The sequence shown here is derived from an EMBL/GenBank/DDBJ whole genome shotgun (WGS) entry which is preliminary data.</text>
</comment>
<dbReference type="FunFam" id="2.60.210.10:FF:000002">
    <property type="entry name" value="E3 ubiquitin-protein ligase"/>
    <property type="match status" value="1"/>
</dbReference>
<dbReference type="GO" id="GO:0061630">
    <property type="term" value="F:ubiquitin protein ligase activity"/>
    <property type="evidence" value="ECO:0007669"/>
    <property type="project" value="UniProtKB-EC"/>
</dbReference>
<dbReference type="PANTHER" id="PTHR45877">
    <property type="entry name" value="E3 UBIQUITIN-PROTEIN LIGASE SIAH2"/>
    <property type="match status" value="1"/>
</dbReference>
<feature type="compositionally biased region" description="Polar residues" evidence="11">
    <location>
        <begin position="16"/>
        <end position="47"/>
    </location>
</feature>
<dbReference type="SUPFAM" id="SSF49599">
    <property type="entry name" value="TRAF domain-like"/>
    <property type="match status" value="1"/>
</dbReference>
<keyword evidence="15" id="KW-1185">Reference proteome</keyword>
<feature type="domain" description="RING-type" evidence="12">
    <location>
        <begin position="110"/>
        <end position="145"/>
    </location>
</feature>
<dbReference type="InterPro" id="IPR013083">
    <property type="entry name" value="Znf_RING/FYVE/PHD"/>
</dbReference>
<comment type="domain">
    <text evidence="10">The SBD domain (substrate-binding domain) mediates the interaction with substrate proteins. It is related to the TRAF family.</text>
</comment>
<dbReference type="Gene3D" id="2.60.210.10">
    <property type="entry name" value="Apoptosis, Tumor Necrosis Factor Receptor Associated Protein 2, Chain A"/>
    <property type="match status" value="1"/>
</dbReference>
<evidence type="ECO:0000313" key="14">
    <source>
        <dbReference type="EMBL" id="KAI1725969.1"/>
    </source>
</evidence>
<dbReference type="AlphaFoldDB" id="A0AAD4NEM5"/>
<evidence type="ECO:0000256" key="2">
    <source>
        <dbReference type="ARBA" id="ARBA00004906"/>
    </source>
</evidence>
<keyword evidence="7 10" id="KW-0833">Ubl conjugation pathway</keyword>
<dbReference type="GO" id="GO:0031624">
    <property type="term" value="F:ubiquitin conjugating enzyme binding"/>
    <property type="evidence" value="ECO:0007669"/>
    <property type="project" value="TreeGrafter"/>
</dbReference>
<name>A0AAD4NEM5_9BILA</name>
<dbReference type="GO" id="GO:0030154">
    <property type="term" value="P:cell differentiation"/>
    <property type="evidence" value="ECO:0007669"/>
    <property type="project" value="UniProtKB-ARBA"/>
</dbReference>
<keyword evidence="4" id="KW-0808">Transferase</keyword>
<organism evidence="14 15">
    <name type="scientific">Ditylenchus destructor</name>
    <dbReference type="NCBI Taxonomy" id="166010"/>
    <lineage>
        <taxon>Eukaryota</taxon>
        <taxon>Metazoa</taxon>
        <taxon>Ecdysozoa</taxon>
        <taxon>Nematoda</taxon>
        <taxon>Chromadorea</taxon>
        <taxon>Rhabditida</taxon>
        <taxon>Tylenchina</taxon>
        <taxon>Tylenchomorpha</taxon>
        <taxon>Sphaerularioidea</taxon>
        <taxon>Anguinidae</taxon>
        <taxon>Anguininae</taxon>
        <taxon>Ditylenchus</taxon>
    </lineage>
</organism>
<reference evidence="14" key="1">
    <citation type="submission" date="2022-01" db="EMBL/GenBank/DDBJ databases">
        <title>Genome Sequence Resource for Two Populations of Ditylenchus destructor, the Migratory Endoparasitic Phytonematode.</title>
        <authorList>
            <person name="Zhang H."/>
            <person name="Lin R."/>
            <person name="Xie B."/>
        </authorList>
    </citation>
    <scope>NUCLEOTIDE SEQUENCE</scope>
    <source>
        <strain evidence="14">BazhouSP</strain>
    </source>
</reference>
<evidence type="ECO:0000256" key="7">
    <source>
        <dbReference type="ARBA" id="ARBA00022786"/>
    </source>
</evidence>
<comment type="catalytic activity">
    <reaction evidence="1 10">
        <text>S-ubiquitinyl-[E2 ubiquitin-conjugating enzyme]-L-cysteine + [acceptor protein]-L-lysine = [E2 ubiquitin-conjugating enzyme]-L-cysteine + N(6)-ubiquitinyl-[acceptor protein]-L-lysine.</text>
        <dbReference type="EC" id="2.3.2.27"/>
    </reaction>
</comment>
<evidence type="ECO:0000256" key="9">
    <source>
        <dbReference type="PROSITE-ProRule" id="PRU00455"/>
    </source>
</evidence>
<dbReference type="GO" id="GO:0005737">
    <property type="term" value="C:cytoplasm"/>
    <property type="evidence" value="ECO:0007669"/>
    <property type="project" value="InterPro"/>
</dbReference>
<evidence type="ECO:0000256" key="5">
    <source>
        <dbReference type="ARBA" id="ARBA00022723"/>
    </source>
</evidence>
<evidence type="ECO:0000256" key="1">
    <source>
        <dbReference type="ARBA" id="ARBA00000900"/>
    </source>
</evidence>
<feature type="domain" description="SIAH-type" evidence="13">
    <location>
        <begin position="162"/>
        <end position="222"/>
    </location>
</feature>
<comment type="similarity">
    <text evidence="3 10">Belongs to the SINA (Seven in absentia) family.</text>
</comment>
<dbReference type="EMBL" id="JAKKPZ010000002">
    <property type="protein sequence ID" value="KAI1725969.1"/>
    <property type="molecule type" value="Genomic_DNA"/>
</dbReference>
<evidence type="ECO:0000259" key="12">
    <source>
        <dbReference type="PROSITE" id="PS50089"/>
    </source>
</evidence>
<dbReference type="InterPro" id="IPR049548">
    <property type="entry name" value="Sina-like_RING"/>
</dbReference>
<evidence type="ECO:0000256" key="3">
    <source>
        <dbReference type="ARBA" id="ARBA00009119"/>
    </source>
</evidence>
<evidence type="ECO:0000256" key="8">
    <source>
        <dbReference type="ARBA" id="ARBA00022833"/>
    </source>
</evidence>
<evidence type="ECO:0000313" key="15">
    <source>
        <dbReference type="Proteomes" id="UP001201812"/>
    </source>
</evidence>
<comment type="domain">
    <text evidence="10">The RING-type zinc finger domain is essential for ubiquitin ligase activity.</text>
</comment>
<dbReference type="InterPro" id="IPR018121">
    <property type="entry name" value="7-in-absentia-prot_TRAF-dom"/>
</dbReference>
<dbReference type="EC" id="2.3.2.27" evidence="10"/>
<comment type="pathway">
    <text evidence="2 10">Protein modification; protein ubiquitination.</text>
</comment>
<feature type="region of interest" description="Disordered" evidence="11">
    <location>
        <begin position="1"/>
        <end position="47"/>
    </location>
</feature>
<keyword evidence="6 9" id="KW-0863">Zinc-finger</keyword>
<protein>
    <recommendedName>
        <fullName evidence="10">E3 ubiquitin-protein ligase</fullName>
        <ecNumber evidence="10">2.3.2.27</ecNumber>
    </recommendedName>
</protein>
<dbReference type="PANTHER" id="PTHR45877:SF2">
    <property type="entry name" value="E3 UBIQUITIN-PROTEIN LIGASE SINA-RELATED"/>
    <property type="match status" value="1"/>
</dbReference>